<dbReference type="SUPFAM" id="SSF53448">
    <property type="entry name" value="Nucleotide-diphospho-sugar transferases"/>
    <property type="match status" value="1"/>
</dbReference>
<evidence type="ECO:0000313" key="1">
    <source>
        <dbReference type="EMBL" id="PIQ85204.1"/>
    </source>
</evidence>
<dbReference type="EMBL" id="PCVY01000072">
    <property type="protein sequence ID" value="PIQ85204.1"/>
    <property type="molecule type" value="Genomic_DNA"/>
</dbReference>
<dbReference type="Gene3D" id="3.90.550.10">
    <property type="entry name" value="Spore Coat Polysaccharide Biosynthesis Protein SpsA, Chain A"/>
    <property type="match status" value="1"/>
</dbReference>
<name>A0A2H0LNG9_9BACT</name>
<dbReference type="Pfam" id="PF02348">
    <property type="entry name" value="CTP_transf_3"/>
    <property type="match status" value="1"/>
</dbReference>
<keyword evidence="1" id="KW-0548">Nucleotidyltransferase</keyword>
<gene>
    <name evidence="1" type="ORF">COV74_09605</name>
</gene>
<evidence type="ECO:0000313" key="2">
    <source>
        <dbReference type="Proteomes" id="UP000230859"/>
    </source>
</evidence>
<dbReference type="AlphaFoldDB" id="A0A2H0LNG9"/>
<comment type="caution">
    <text evidence="1">The sequence shown here is derived from an EMBL/GenBank/DDBJ whole genome shotgun (WGS) entry which is preliminary data.</text>
</comment>
<dbReference type="InterPro" id="IPR029044">
    <property type="entry name" value="Nucleotide-diphossugar_trans"/>
</dbReference>
<dbReference type="Proteomes" id="UP000230859">
    <property type="component" value="Unassembled WGS sequence"/>
</dbReference>
<protein>
    <submittedName>
        <fullName evidence="1">Acylneuraminate cytidylyltransferase</fullName>
    </submittedName>
</protein>
<accession>A0A2H0LNG9</accession>
<sequence>MKLAAVLACRNQSSRLYAKPLQNLDVKQGISILDFLIRQLKTKKEINAIVLAISEAPENIIFKGVAERHQVPFVSGDDDDVLGRLIKGANLVAADQVFRVTTESPYCYLDNLQVIYDEHCRKNIDYSSTSGLPDGAYFEIIRYQALKRSWDEGGAPYRNELCTRFIFDHQDQFTIKQHAVPLEVQADDVRLTVDWPEDLVVLRKIYEDLNLNADQPVSMQRIIQYLRANPQINQINNWIDSGIGRVWY</sequence>
<organism evidence="1 2">
    <name type="scientific">Candidatus Abzuiibacterium crystallinum</name>
    <dbReference type="NCBI Taxonomy" id="1974748"/>
    <lineage>
        <taxon>Bacteria</taxon>
        <taxon>Pseudomonadati</taxon>
        <taxon>Candidatus Omnitrophota</taxon>
        <taxon>Candidatus Abzuiibacterium</taxon>
    </lineage>
</organism>
<dbReference type="InterPro" id="IPR003329">
    <property type="entry name" value="Cytidylyl_trans"/>
</dbReference>
<reference evidence="1 2" key="1">
    <citation type="submission" date="2017-09" db="EMBL/GenBank/DDBJ databases">
        <title>Depth-based differentiation of microbial function through sediment-hosted aquifers and enrichment of novel symbionts in the deep terrestrial subsurface.</title>
        <authorList>
            <person name="Probst A.J."/>
            <person name="Ladd B."/>
            <person name="Jarett J.K."/>
            <person name="Geller-Mcgrath D.E."/>
            <person name="Sieber C.M."/>
            <person name="Emerson J.B."/>
            <person name="Anantharaman K."/>
            <person name="Thomas B.C."/>
            <person name="Malmstrom R."/>
            <person name="Stieglmeier M."/>
            <person name="Klingl A."/>
            <person name="Woyke T."/>
            <person name="Ryan C.M."/>
            <person name="Banfield J.F."/>
        </authorList>
    </citation>
    <scope>NUCLEOTIDE SEQUENCE [LARGE SCALE GENOMIC DNA]</scope>
    <source>
        <strain evidence="1">CG11_big_fil_rev_8_21_14_0_20_45_26</strain>
    </source>
</reference>
<dbReference type="GO" id="GO:0016779">
    <property type="term" value="F:nucleotidyltransferase activity"/>
    <property type="evidence" value="ECO:0007669"/>
    <property type="project" value="UniProtKB-KW"/>
</dbReference>
<keyword evidence="1" id="KW-0808">Transferase</keyword>
<proteinExistence type="predicted"/>